<evidence type="ECO:0000256" key="2">
    <source>
        <dbReference type="ARBA" id="ARBA00023002"/>
    </source>
</evidence>
<dbReference type="GO" id="GO:0010181">
    <property type="term" value="F:FMN binding"/>
    <property type="evidence" value="ECO:0007669"/>
    <property type="project" value="InterPro"/>
</dbReference>
<dbReference type="SUPFAM" id="SSF51395">
    <property type="entry name" value="FMN-linked oxidoreductases"/>
    <property type="match status" value="1"/>
</dbReference>
<evidence type="ECO:0000259" key="3">
    <source>
        <dbReference type="Pfam" id="PF00724"/>
    </source>
</evidence>
<dbReference type="InterPro" id="IPR051799">
    <property type="entry name" value="NADH_flavin_oxidoreductase"/>
</dbReference>
<keyword evidence="2" id="KW-0560">Oxidoreductase</keyword>
<gene>
    <name evidence="4" type="ORF">S12H4_30639</name>
</gene>
<reference evidence="4" key="1">
    <citation type="journal article" date="2014" name="Front. Microbiol.">
        <title>High frequency of phylogenetically diverse reductive dehalogenase-homologous genes in deep subseafloor sedimentary metagenomes.</title>
        <authorList>
            <person name="Kawai M."/>
            <person name="Futagami T."/>
            <person name="Toyoda A."/>
            <person name="Takaki Y."/>
            <person name="Nishi S."/>
            <person name="Hori S."/>
            <person name="Arai W."/>
            <person name="Tsubouchi T."/>
            <person name="Morono Y."/>
            <person name="Uchiyama I."/>
            <person name="Ito T."/>
            <person name="Fujiyama A."/>
            <person name="Inagaki F."/>
            <person name="Takami H."/>
        </authorList>
    </citation>
    <scope>NUCLEOTIDE SEQUENCE</scope>
    <source>
        <strain evidence="4">Expedition CK06-06</strain>
    </source>
</reference>
<dbReference type="GO" id="GO:0016491">
    <property type="term" value="F:oxidoreductase activity"/>
    <property type="evidence" value="ECO:0007669"/>
    <property type="project" value="UniProtKB-KW"/>
</dbReference>
<protein>
    <recommendedName>
        <fullName evidence="3">NADH:flavin oxidoreductase/NADH oxidase N-terminal domain-containing protein</fullName>
    </recommendedName>
</protein>
<dbReference type="PANTHER" id="PTHR43656:SF2">
    <property type="entry name" value="BINDING OXIDOREDUCTASE, PUTATIVE (AFU_ORTHOLOGUE AFUA_2G08260)-RELATED"/>
    <property type="match status" value="1"/>
</dbReference>
<dbReference type="InterPro" id="IPR013785">
    <property type="entry name" value="Aldolase_TIM"/>
</dbReference>
<dbReference type="PANTHER" id="PTHR43656">
    <property type="entry name" value="BINDING OXIDOREDUCTASE, PUTATIVE (AFU_ORTHOLOGUE AFUA_2G08260)-RELATED"/>
    <property type="match status" value="1"/>
</dbReference>
<dbReference type="EMBL" id="BARW01017792">
    <property type="protein sequence ID" value="GAI91453.1"/>
    <property type="molecule type" value="Genomic_DNA"/>
</dbReference>
<feature type="non-terminal residue" evidence="4">
    <location>
        <position position="274"/>
    </location>
</feature>
<sequence length="274" mass="29950">MKIDSILFTPVKIGKLEVPNRFVRSATHDFMANRDGSVSDRQVALFETLARGGVGLIITGHAYVNTSGIASPYQTGADKDELIDGLSRITKVVHKNPSCIFLQLSHAGRQTTPKICGCTPFAPSAVYEPTFKVMPKEMSQENIRDLIHDFSQAGRRAKQAGFDGVQIHVAHGYLLSSFISPYTNRRTDEWGGSLSNRLRIVGEIIEETKESTGKDFPLIVKLNSEDFLSEGLALDESIEIAKILKKKGVDGIEVSGGMAEAGKGSVWKGPREED</sequence>
<dbReference type="AlphaFoldDB" id="X1SEU7"/>
<accession>X1SEU7</accession>
<dbReference type="Gene3D" id="3.20.20.70">
    <property type="entry name" value="Aldolase class I"/>
    <property type="match status" value="1"/>
</dbReference>
<organism evidence="4">
    <name type="scientific">marine sediment metagenome</name>
    <dbReference type="NCBI Taxonomy" id="412755"/>
    <lineage>
        <taxon>unclassified sequences</taxon>
        <taxon>metagenomes</taxon>
        <taxon>ecological metagenomes</taxon>
    </lineage>
</organism>
<dbReference type="InterPro" id="IPR001155">
    <property type="entry name" value="OxRdtase_FMN_N"/>
</dbReference>
<feature type="domain" description="NADH:flavin oxidoreductase/NADH oxidase N-terminal" evidence="3">
    <location>
        <begin position="7"/>
        <end position="254"/>
    </location>
</feature>
<dbReference type="CDD" id="cd02803">
    <property type="entry name" value="OYE_like_FMN_family"/>
    <property type="match status" value="1"/>
</dbReference>
<proteinExistence type="predicted"/>
<dbReference type="Pfam" id="PF00724">
    <property type="entry name" value="Oxidored_FMN"/>
    <property type="match status" value="1"/>
</dbReference>
<name>X1SEU7_9ZZZZ</name>
<keyword evidence="1" id="KW-0285">Flavoprotein</keyword>
<comment type="caution">
    <text evidence="4">The sequence shown here is derived from an EMBL/GenBank/DDBJ whole genome shotgun (WGS) entry which is preliminary data.</text>
</comment>
<evidence type="ECO:0000256" key="1">
    <source>
        <dbReference type="ARBA" id="ARBA00022630"/>
    </source>
</evidence>
<evidence type="ECO:0000313" key="4">
    <source>
        <dbReference type="EMBL" id="GAI91453.1"/>
    </source>
</evidence>